<dbReference type="Gene3D" id="2.40.50.1020">
    <property type="entry name" value="LytTr DNA-binding domain"/>
    <property type="match status" value="1"/>
</dbReference>
<dbReference type="PANTHER" id="PTHR37299:SF1">
    <property type="entry name" value="STAGE 0 SPORULATION PROTEIN A HOMOLOG"/>
    <property type="match status" value="1"/>
</dbReference>
<evidence type="ECO:0000256" key="2">
    <source>
        <dbReference type="ARBA" id="ARBA00024867"/>
    </source>
</evidence>
<dbReference type="InterPro" id="IPR046947">
    <property type="entry name" value="LytR-like"/>
</dbReference>
<evidence type="ECO:0000313" key="8">
    <source>
        <dbReference type="Proteomes" id="UP001519289"/>
    </source>
</evidence>
<evidence type="ECO:0000313" key="7">
    <source>
        <dbReference type="EMBL" id="MBP2019635.1"/>
    </source>
</evidence>
<dbReference type="Pfam" id="PF04397">
    <property type="entry name" value="LytTR"/>
    <property type="match status" value="1"/>
</dbReference>
<dbReference type="Proteomes" id="UP001519289">
    <property type="component" value="Unassembled WGS sequence"/>
</dbReference>
<dbReference type="PROSITE" id="PS50110">
    <property type="entry name" value="RESPONSE_REGULATORY"/>
    <property type="match status" value="1"/>
</dbReference>
<feature type="modified residue" description="4-aspartylphosphate" evidence="3">
    <location>
        <position position="57"/>
    </location>
</feature>
<feature type="domain" description="Response regulatory" evidence="5">
    <location>
        <begin position="6"/>
        <end position="120"/>
    </location>
</feature>
<keyword evidence="7" id="KW-0238">DNA-binding</keyword>
<dbReference type="GO" id="GO:0003677">
    <property type="term" value="F:DNA binding"/>
    <property type="evidence" value="ECO:0007669"/>
    <property type="project" value="UniProtKB-KW"/>
</dbReference>
<dbReference type="EMBL" id="JAGGLG010000032">
    <property type="protein sequence ID" value="MBP2019635.1"/>
    <property type="molecule type" value="Genomic_DNA"/>
</dbReference>
<dbReference type="SUPFAM" id="SSF52172">
    <property type="entry name" value="CheY-like"/>
    <property type="match status" value="1"/>
</dbReference>
<dbReference type="Pfam" id="PF00072">
    <property type="entry name" value="Response_reg"/>
    <property type="match status" value="1"/>
</dbReference>
<feature type="domain" description="HTH LytTR-type" evidence="6">
    <location>
        <begin position="152"/>
        <end position="258"/>
    </location>
</feature>
<dbReference type="PANTHER" id="PTHR37299">
    <property type="entry name" value="TRANSCRIPTIONAL REGULATOR-RELATED"/>
    <property type="match status" value="1"/>
</dbReference>
<evidence type="ECO:0000256" key="1">
    <source>
        <dbReference type="ARBA" id="ARBA00018672"/>
    </source>
</evidence>
<dbReference type="CDD" id="cd17532">
    <property type="entry name" value="REC_LytTR_AlgR-like"/>
    <property type="match status" value="1"/>
</dbReference>
<feature type="region of interest" description="Disordered" evidence="4">
    <location>
        <begin position="123"/>
        <end position="144"/>
    </location>
</feature>
<name>A0ABS4JXC4_9FIRM</name>
<organism evidence="7 8">
    <name type="scientific">Symbiobacterium terraclitae</name>
    <dbReference type="NCBI Taxonomy" id="557451"/>
    <lineage>
        <taxon>Bacteria</taxon>
        <taxon>Bacillati</taxon>
        <taxon>Bacillota</taxon>
        <taxon>Clostridia</taxon>
        <taxon>Eubacteriales</taxon>
        <taxon>Symbiobacteriaceae</taxon>
        <taxon>Symbiobacterium</taxon>
    </lineage>
</organism>
<evidence type="ECO:0000256" key="4">
    <source>
        <dbReference type="SAM" id="MobiDB-lite"/>
    </source>
</evidence>
<feature type="compositionally biased region" description="Basic and acidic residues" evidence="4">
    <location>
        <begin position="130"/>
        <end position="143"/>
    </location>
</feature>
<dbReference type="Gene3D" id="3.40.50.2300">
    <property type="match status" value="1"/>
</dbReference>
<dbReference type="InterPro" id="IPR001789">
    <property type="entry name" value="Sig_transdc_resp-reg_receiver"/>
</dbReference>
<evidence type="ECO:0000259" key="6">
    <source>
        <dbReference type="PROSITE" id="PS50930"/>
    </source>
</evidence>
<reference evidence="7 8" key="1">
    <citation type="submission" date="2021-03" db="EMBL/GenBank/DDBJ databases">
        <title>Genomic Encyclopedia of Type Strains, Phase IV (KMG-IV): sequencing the most valuable type-strain genomes for metagenomic binning, comparative biology and taxonomic classification.</title>
        <authorList>
            <person name="Goeker M."/>
        </authorList>
    </citation>
    <scope>NUCLEOTIDE SEQUENCE [LARGE SCALE GENOMIC DNA]</scope>
    <source>
        <strain evidence="7 8">DSM 27138</strain>
    </source>
</reference>
<sequence length="259" mass="29599">MSMVLRALIVDDEYPARMELRYQLSQFPDVEIIGEATNAREAMTLINALDYDVIFLDVQMPGMTGIELARSLKGRAVVPKVVFVTAYENYAVSAFEIPATDYLLKPIEADRLAETIQRLREAKAASAGEGRPEKTGEAERPSAEARPQLSFLLCEKDDKQIPLPLNEIVYIFSEGYNVYVQTYSDRLLTRHTLQELTERLPSTQFFRSHRSYIVNIYQVKEISPYFNGAYIMKLKDKEHSEVIVSRANVKRMKELFSLG</sequence>
<comment type="function">
    <text evidence="2">May play the central regulatory role in sporulation. It may be an element of the effector pathway responsible for the activation of sporulation genes in response to nutritional stress. Spo0A may act in concert with spo0H (a sigma factor) to control the expression of some genes that are critical to the sporulation process.</text>
</comment>
<protein>
    <recommendedName>
        <fullName evidence="1">Stage 0 sporulation protein A homolog</fullName>
    </recommendedName>
</protein>
<keyword evidence="3" id="KW-0597">Phosphoprotein</keyword>
<dbReference type="SMART" id="SM00448">
    <property type="entry name" value="REC"/>
    <property type="match status" value="1"/>
</dbReference>
<keyword evidence="8" id="KW-1185">Reference proteome</keyword>
<evidence type="ECO:0000256" key="3">
    <source>
        <dbReference type="PROSITE-ProRule" id="PRU00169"/>
    </source>
</evidence>
<accession>A0ABS4JXC4</accession>
<gene>
    <name evidence="7" type="ORF">J2Z79_003077</name>
</gene>
<dbReference type="PROSITE" id="PS50930">
    <property type="entry name" value="HTH_LYTTR"/>
    <property type="match status" value="1"/>
</dbReference>
<dbReference type="InterPro" id="IPR007492">
    <property type="entry name" value="LytTR_DNA-bd_dom"/>
</dbReference>
<dbReference type="InterPro" id="IPR011006">
    <property type="entry name" value="CheY-like_superfamily"/>
</dbReference>
<proteinExistence type="predicted"/>
<evidence type="ECO:0000259" key="5">
    <source>
        <dbReference type="PROSITE" id="PS50110"/>
    </source>
</evidence>
<dbReference type="SMART" id="SM00850">
    <property type="entry name" value="LytTR"/>
    <property type="match status" value="1"/>
</dbReference>
<comment type="caution">
    <text evidence="7">The sequence shown here is derived from an EMBL/GenBank/DDBJ whole genome shotgun (WGS) entry which is preliminary data.</text>
</comment>